<sequence length="80" mass="9006">MYEKVPEAQQPGDELENRTSPDALTLIGSRNVSQIAITASNEIAISYNMCSKEILSFCWLSGDVERRLASKPHESLRPRR</sequence>
<accession>A0A8S4RAG1</accession>
<evidence type="ECO:0000313" key="3">
    <source>
        <dbReference type="Proteomes" id="UP000838756"/>
    </source>
</evidence>
<dbReference type="EMBL" id="CAKXAJ010025020">
    <property type="protein sequence ID" value="CAH2234018.1"/>
    <property type="molecule type" value="Genomic_DNA"/>
</dbReference>
<organism evidence="2 3">
    <name type="scientific">Pararge aegeria aegeria</name>
    <dbReference type="NCBI Taxonomy" id="348720"/>
    <lineage>
        <taxon>Eukaryota</taxon>
        <taxon>Metazoa</taxon>
        <taxon>Ecdysozoa</taxon>
        <taxon>Arthropoda</taxon>
        <taxon>Hexapoda</taxon>
        <taxon>Insecta</taxon>
        <taxon>Pterygota</taxon>
        <taxon>Neoptera</taxon>
        <taxon>Endopterygota</taxon>
        <taxon>Lepidoptera</taxon>
        <taxon>Glossata</taxon>
        <taxon>Ditrysia</taxon>
        <taxon>Papilionoidea</taxon>
        <taxon>Nymphalidae</taxon>
        <taxon>Satyrinae</taxon>
        <taxon>Satyrini</taxon>
        <taxon>Parargina</taxon>
        <taxon>Pararge</taxon>
    </lineage>
</organism>
<name>A0A8S4RAG1_9NEOP</name>
<evidence type="ECO:0000313" key="2">
    <source>
        <dbReference type="EMBL" id="CAH2234018.1"/>
    </source>
</evidence>
<keyword evidence="3" id="KW-1185">Reference proteome</keyword>
<feature type="region of interest" description="Disordered" evidence="1">
    <location>
        <begin position="1"/>
        <end position="21"/>
    </location>
</feature>
<dbReference type="AlphaFoldDB" id="A0A8S4RAG1"/>
<evidence type="ECO:0000256" key="1">
    <source>
        <dbReference type="SAM" id="MobiDB-lite"/>
    </source>
</evidence>
<protein>
    <submittedName>
        <fullName evidence="2">Jg9920 protein</fullName>
    </submittedName>
</protein>
<dbReference type="Proteomes" id="UP000838756">
    <property type="component" value="Unassembled WGS sequence"/>
</dbReference>
<reference evidence="2" key="1">
    <citation type="submission" date="2022-03" db="EMBL/GenBank/DDBJ databases">
        <authorList>
            <person name="Lindestad O."/>
        </authorList>
    </citation>
    <scope>NUCLEOTIDE SEQUENCE</scope>
</reference>
<proteinExistence type="predicted"/>
<gene>
    <name evidence="2" type="primary">jg9920</name>
    <name evidence="2" type="ORF">PAEG_LOCUS11917</name>
</gene>
<comment type="caution">
    <text evidence="2">The sequence shown here is derived from an EMBL/GenBank/DDBJ whole genome shotgun (WGS) entry which is preliminary data.</text>
</comment>